<dbReference type="InterPro" id="IPR007793">
    <property type="entry name" value="DivIVA_fam"/>
</dbReference>
<dbReference type="EMBL" id="JBBIAA010000002">
    <property type="protein sequence ID" value="MEJ5944495.1"/>
    <property type="molecule type" value="Genomic_DNA"/>
</dbReference>
<evidence type="ECO:0000256" key="9">
    <source>
        <dbReference type="SAM" id="MobiDB-lite"/>
    </source>
</evidence>
<name>A0ABU8RHH0_9ACTN</name>
<feature type="compositionally biased region" description="Polar residues" evidence="9">
    <location>
        <begin position="169"/>
        <end position="180"/>
    </location>
</feature>
<reference evidence="10 11" key="1">
    <citation type="journal article" date="2017" name="Int. J. Syst. Evol. Microbiol.">
        <title>Pseudokineococcus basanitobsidens sp. nov., isolated from volcanic rock.</title>
        <authorList>
            <person name="Lee D.W."/>
            <person name="Park M.Y."/>
            <person name="Kim J.J."/>
            <person name="Kim B.S."/>
        </authorList>
    </citation>
    <scope>NUCLEOTIDE SEQUENCE [LARGE SCALE GENOMIC DNA]</scope>
    <source>
        <strain evidence="10 11">DSM 103726</strain>
    </source>
</reference>
<dbReference type="InterPro" id="IPR019933">
    <property type="entry name" value="DivIVA_domain"/>
</dbReference>
<sequence>MALTPESVASRKFPVTRFRDGYDQSEVDDFLDEVVSELRRLTGENDDLREQLAAAERRAGDGATATPGADDGAAPSDAAPVTAAATPAAAEPVEPAGPGASSDQTRAASVPAQAGPVDDEGAAAPVSAGSAAGVLALAQRLHDEHVRAGEEERDRLVGDARTEAERLVSQAQETERTTLASLEERRTDELGALERERGLLERKIDELRGFEREYRSRLRAYLEGQLKDLDGTAAVVPGADAASATGGRS</sequence>
<dbReference type="NCBIfam" id="TIGR03544">
    <property type="entry name" value="DivI1A_domain"/>
    <property type="match status" value="1"/>
</dbReference>
<keyword evidence="4" id="KW-0963">Cytoplasm</keyword>
<feature type="compositionally biased region" description="Basic and acidic residues" evidence="9">
    <location>
        <begin position="41"/>
        <end position="60"/>
    </location>
</feature>
<dbReference type="Proteomes" id="UP001387100">
    <property type="component" value="Unassembled WGS sequence"/>
</dbReference>
<evidence type="ECO:0000256" key="2">
    <source>
        <dbReference type="ARBA" id="ARBA00009008"/>
    </source>
</evidence>
<evidence type="ECO:0000256" key="5">
    <source>
        <dbReference type="ARBA" id="ARBA00022618"/>
    </source>
</evidence>
<gene>
    <name evidence="10" type="ORF">WDZ17_04205</name>
</gene>
<evidence type="ECO:0000256" key="7">
    <source>
        <dbReference type="ARBA" id="ARBA00023306"/>
    </source>
</evidence>
<evidence type="ECO:0000256" key="4">
    <source>
        <dbReference type="ARBA" id="ARBA00022490"/>
    </source>
</evidence>
<comment type="similarity">
    <text evidence="2">Belongs to the DivIVA family.</text>
</comment>
<organism evidence="10 11">
    <name type="scientific">Pseudokineococcus basanitobsidens</name>
    <dbReference type="NCBI Taxonomy" id="1926649"/>
    <lineage>
        <taxon>Bacteria</taxon>
        <taxon>Bacillati</taxon>
        <taxon>Actinomycetota</taxon>
        <taxon>Actinomycetes</taxon>
        <taxon>Kineosporiales</taxon>
        <taxon>Kineosporiaceae</taxon>
        <taxon>Pseudokineococcus</taxon>
    </lineage>
</organism>
<dbReference type="PANTHER" id="PTHR35794">
    <property type="entry name" value="CELL DIVISION PROTEIN DIVIVA"/>
    <property type="match status" value="1"/>
</dbReference>
<feature type="region of interest" description="Disordered" evidence="9">
    <location>
        <begin position="41"/>
        <end position="128"/>
    </location>
</feature>
<proteinExistence type="inferred from homology"/>
<evidence type="ECO:0000256" key="1">
    <source>
        <dbReference type="ARBA" id="ARBA00004496"/>
    </source>
</evidence>
<dbReference type="Pfam" id="PF05103">
    <property type="entry name" value="DivIVA"/>
    <property type="match status" value="1"/>
</dbReference>
<protein>
    <recommendedName>
        <fullName evidence="3">Cell wall synthesis protein Wag31</fullName>
    </recommendedName>
    <alternativeName>
        <fullName evidence="8">Antigen 84</fullName>
    </alternativeName>
</protein>
<accession>A0ABU8RHH0</accession>
<comment type="subcellular location">
    <subcellularLocation>
        <location evidence="1">Cytoplasm</location>
    </subcellularLocation>
</comment>
<dbReference type="RefSeq" id="WP_339573873.1">
    <property type="nucleotide sequence ID" value="NZ_JBBIAA010000002.1"/>
</dbReference>
<keyword evidence="7" id="KW-0131">Cell cycle</keyword>
<keyword evidence="5" id="KW-0132">Cell division</keyword>
<feature type="region of interest" description="Disordered" evidence="9">
    <location>
        <begin position="144"/>
        <end position="183"/>
    </location>
</feature>
<dbReference type="PANTHER" id="PTHR35794:SF2">
    <property type="entry name" value="CELL DIVISION PROTEIN DIVIVA"/>
    <property type="match status" value="1"/>
</dbReference>
<comment type="caution">
    <text evidence="10">The sequence shown here is derived from an EMBL/GenBank/DDBJ whole genome shotgun (WGS) entry which is preliminary data.</text>
</comment>
<keyword evidence="6" id="KW-0175">Coiled coil</keyword>
<dbReference type="Gene3D" id="6.10.250.660">
    <property type="match status" value="1"/>
</dbReference>
<keyword evidence="11" id="KW-1185">Reference proteome</keyword>
<evidence type="ECO:0000256" key="6">
    <source>
        <dbReference type="ARBA" id="ARBA00023054"/>
    </source>
</evidence>
<evidence type="ECO:0000256" key="8">
    <source>
        <dbReference type="ARBA" id="ARBA00031737"/>
    </source>
</evidence>
<feature type="compositionally biased region" description="Basic and acidic residues" evidence="9">
    <location>
        <begin position="144"/>
        <end position="166"/>
    </location>
</feature>
<evidence type="ECO:0000313" key="11">
    <source>
        <dbReference type="Proteomes" id="UP001387100"/>
    </source>
</evidence>
<evidence type="ECO:0000313" key="10">
    <source>
        <dbReference type="EMBL" id="MEJ5944495.1"/>
    </source>
</evidence>
<evidence type="ECO:0000256" key="3">
    <source>
        <dbReference type="ARBA" id="ARBA00018787"/>
    </source>
</evidence>
<feature type="compositionally biased region" description="Low complexity" evidence="9">
    <location>
        <begin position="61"/>
        <end position="101"/>
    </location>
</feature>